<keyword evidence="2" id="KW-1185">Reference proteome</keyword>
<gene>
    <name evidence="1" type="ORF">VIT_00s0665g00010</name>
</gene>
<evidence type="ECO:0000313" key="2">
    <source>
        <dbReference type="Proteomes" id="UP000009183"/>
    </source>
</evidence>
<dbReference type="InParanoid" id="F6HCY0"/>
<reference evidence="2" key="1">
    <citation type="journal article" date="2007" name="Nature">
        <title>The grapevine genome sequence suggests ancestral hexaploidization in major angiosperm phyla.</title>
        <authorList>
            <consortium name="The French-Italian Public Consortium for Grapevine Genome Characterization."/>
            <person name="Jaillon O."/>
            <person name="Aury J.-M."/>
            <person name="Noel B."/>
            <person name="Policriti A."/>
            <person name="Clepet C."/>
            <person name="Casagrande A."/>
            <person name="Choisne N."/>
            <person name="Aubourg S."/>
            <person name="Vitulo N."/>
            <person name="Jubin C."/>
            <person name="Vezzi A."/>
            <person name="Legeai F."/>
            <person name="Hugueney P."/>
            <person name="Dasilva C."/>
            <person name="Horner D."/>
            <person name="Mica E."/>
            <person name="Jublot D."/>
            <person name="Poulain J."/>
            <person name="Bruyere C."/>
            <person name="Billault A."/>
            <person name="Segurens B."/>
            <person name="Gouyvenoux M."/>
            <person name="Ugarte E."/>
            <person name="Cattonaro F."/>
            <person name="Anthouard V."/>
            <person name="Vico V."/>
            <person name="Del Fabbro C."/>
            <person name="Alaux M."/>
            <person name="Di Gaspero G."/>
            <person name="Dumas V."/>
            <person name="Felice N."/>
            <person name="Paillard S."/>
            <person name="Juman I."/>
            <person name="Moroldo M."/>
            <person name="Scalabrin S."/>
            <person name="Canaguier A."/>
            <person name="Le Clainche I."/>
            <person name="Malacrida G."/>
            <person name="Durand E."/>
            <person name="Pesole G."/>
            <person name="Laucou V."/>
            <person name="Chatelet P."/>
            <person name="Merdinoglu D."/>
            <person name="Delledonne M."/>
            <person name="Pezzotti M."/>
            <person name="Lecharny A."/>
            <person name="Scarpelli C."/>
            <person name="Artiguenave F."/>
            <person name="Pe M.E."/>
            <person name="Valle G."/>
            <person name="Morgante M."/>
            <person name="Caboche M."/>
            <person name="Adam-Blondon A.-F."/>
            <person name="Weissenbach J."/>
            <person name="Quetier F."/>
            <person name="Wincker P."/>
        </authorList>
    </citation>
    <scope>NUCLEOTIDE SEQUENCE [LARGE SCALE GENOMIC DNA]</scope>
    <source>
        <strain evidence="2">cv. Pinot noir / PN40024</strain>
    </source>
</reference>
<protein>
    <submittedName>
        <fullName evidence="1">Uncharacterized protein</fullName>
    </submittedName>
</protein>
<dbReference type="PaxDb" id="29760-VIT_00s0665g00010.t01"/>
<dbReference type="Proteomes" id="UP000009183">
    <property type="component" value="Unassembled WGS sequence, unordered"/>
</dbReference>
<evidence type="ECO:0000313" key="1">
    <source>
        <dbReference type="EMBL" id="CCB50075.1"/>
    </source>
</evidence>
<sequence length="96" mass="10523">MGAITQIMGVKLEGTTAHHIHHKDVANHMGVACLLLVPEEPPVAMGLALQITPKAVNMEVLLLVELPIQWVLIEINSMVGNNKGWDFHLKLGRITD</sequence>
<organism evidence="1 2">
    <name type="scientific">Vitis vinifera</name>
    <name type="common">Grape</name>
    <dbReference type="NCBI Taxonomy" id="29760"/>
    <lineage>
        <taxon>Eukaryota</taxon>
        <taxon>Viridiplantae</taxon>
        <taxon>Streptophyta</taxon>
        <taxon>Embryophyta</taxon>
        <taxon>Tracheophyta</taxon>
        <taxon>Spermatophyta</taxon>
        <taxon>Magnoliopsida</taxon>
        <taxon>eudicotyledons</taxon>
        <taxon>Gunneridae</taxon>
        <taxon>Pentapetalae</taxon>
        <taxon>rosids</taxon>
        <taxon>Vitales</taxon>
        <taxon>Vitaceae</taxon>
        <taxon>Viteae</taxon>
        <taxon>Vitis</taxon>
    </lineage>
</organism>
<accession>F6HCY0</accession>
<proteinExistence type="predicted"/>
<dbReference type="AlphaFoldDB" id="F6HCY0"/>
<dbReference type="HOGENOM" id="CLU_2363937_0_0_1"/>
<dbReference type="EMBL" id="FN595529">
    <property type="protein sequence ID" value="CCB50075.1"/>
    <property type="molecule type" value="Genomic_DNA"/>
</dbReference>
<name>F6HCY0_VITVI</name>